<protein>
    <recommendedName>
        <fullName evidence="1">Reverse transcriptase Ty1/copia-type domain-containing protein</fullName>
    </recommendedName>
</protein>
<organism evidence="2 3">
    <name type="scientific">Puccinia sorghi</name>
    <dbReference type="NCBI Taxonomy" id="27349"/>
    <lineage>
        <taxon>Eukaryota</taxon>
        <taxon>Fungi</taxon>
        <taxon>Dikarya</taxon>
        <taxon>Basidiomycota</taxon>
        <taxon>Pucciniomycotina</taxon>
        <taxon>Pucciniomycetes</taxon>
        <taxon>Pucciniales</taxon>
        <taxon>Pucciniaceae</taxon>
        <taxon>Puccinia</taxon>
    </lineage>
</organism>
<gene>
    <name evidence="2" type="ORF">VP01_9g8</name>
</gene>
<dbReference type="Proteomes" id="UP000037035">
    <property type="component" value="Unassembled WGS sequence"/>
</dbReference>
<comment type="caution">
    <text evidence="2">The sequence shown here is derived from an EMBL/GenBank/DDBJ whole genome shotgun (WGS) entry which is preliminary data.</text>
</comment>
<dbReference type="OrthoDB" id="3054497at2759"/>
<sequence length="131" mass="14822">MASGEHVEWRNAIDLELGAMVDLDVWDIVQIPVEHSLLGTIWVFCKKVNSDGVISKFKAQLCAQGSFQIPRQDFKETYAPTGRFADLGELNLLLGVKKVYTNKILADHKILNAQPVSTPMQRTRHIAFKYH</sequence>
<dbReference type="AlphaFoldDB" id="A0A0L6U755"/>
<evidence type="ECO:0000259" key="1">
    <source>
        <dbReference type="Pfam" id="PF07727"/>
    </source>
</evidence>
<reference evidence="2 3" key="1">
    <citation type="submission" date="2015-08" db="EMBL/GenBank/DDBJ databases">
        <title>Next Generation Sequencing and Analysis of the Genome of Puccinia sorghi L Schw, the Causal Agent of Maize Common Rust.</title>
        <authorList>
            <person name="Rochi L."/>
            <person name="Burguener G."/>
            <person name="Darino M."/>
            <person name="Turjanski A."/>
            <person name="Kreff E."/>
            <person name="Dieguez M.J."/>
            <person name="Sacco F."/>
        </authorList>
    </citation>
    <scope>NUCLEOTIDE SEQUENCE [LARGE SCALE GENOMIC DNA]</scope>
    <source>
        <strain evidence="2 3">RO10H11247</strain>
    </source>
</reference>
<dbReference type="EMBL" id="LAVV01015715">
    <property type="protein sequence ID" value="KNZ43650.1"/>
    <property type="molecule type" value="Genomic_DNA"/>
</dbReference>
<keyword evidence="3" id="KW-1185">Reference proteome</keyword>
<evidence type="ECO:0000313" key="2">
    <source>
        <dbReference type="EMBL" id="KNZ43650.1"/>
    </source>
</evidence>
<feature type="domain" description="Reverse transcriptase Ty1/copia-type" evidence="1">
    <location>
        <begin position="24"/>
        <end position="85"/>
    </location>
</feature>
<accession>A0A0L6U755</accession>
<evidence type="ECO:0000313" key="3">
    <source>
        <dbReference type="Proteomes" id="UP000037035"/>
    </source>
</evidence>
<proteinExistence type="predicted"/>
<name>A0A0L6U755_9BASI</name>
<dbReference type="Pfam" id="PF07727">
    <property type="entry name" value="RVT_2"/>
    <property type="match status" value="1"/>
</dbReference>
<dbReference type="VEuPathDB" id="FungiDB:VP01_9g8"/>
<dbReference type="InterPro" id="IPR013103">
    <property type="entry name" value="RVT_2"/>
</dbReference>